<proteinExistence type="predicted"/>
<sequence length="50" mass="5682">MDPSFGVLVHRNRTRDPRKERAPPCPRLKQGKTEINPARSCNLPIISGDR</sequence>
<comment type="caution">
    <text evidence="2">The sequence shown here is derived from an EMBL/GenBank/DDBJ whole genome shotgun (WGS) entry which is preliminary data.</text>
</comment>
<evidence type="ECO:0000313" key="2">
    <source>
        <dbReference type="EMBL" id="KUG11639.1"/>
    </source>
</evidence>
<reference evidence="2" key="1">
    <citation type="journal article" date="2015" name="Proc. Natl. Acad. Sci. U.S.A.">
        <title>Networks of energetic and metabolic interactions define dynamics in microbial communities.</title>
        <authorList>
            <person name="Embree M."/>
            <person name="Liu J.K."/>
            <person name="Al-Bassam M.M."/>
            <person name="Zengler K."/>
        </authorList>
    </citation>
    <scope>NUCLEOTIDE SEQUENCE</scope>
</reference>
<dbReference type="EMBL" id="LNQE01001732">
    <property type="protein sequence ID" value="KUG11639.1"/>
    <property type="molecule type" value="Genomic_DNA"/>
</dbReference>
<name>A0A0W8ESH2_9ZZZZ</name>
<dbReference type="AlphaFoldDB" id="A0A0W8ESH2"/>
<gene>
    <name evidence="2" type="ORF">ASZ90_016465</name>
</gene>
<evidence type="ECO:0000256" key="1">
    <source>
        <dbReference type="SAM" id="MobiDB-lite"/>
    </source>
</evidence>
<protein>
    <submittedName>
        <fullName evidence="2">Uncharacterized protein</fullName>
    </submittedName>
</protein>
<accession>A0A0W8ESH2</accession>
<feature type="region of interest" description="Disordered" evidence="1">
    <location>
        <begin position="1"/>
        <end position="32"/>
    </location>
</feature>
<organism evidence="2">
    <name type="scientific">hydrocarbon metagenome</name>
    <dbReference type="NCBI Taxonomy" id="938273"/>
    <lineage>
        <taxon>unclassified sequences</taxon>
        <taxon>metagenomes</taxon>
        <taxon>ecological metagenomes</taxon>
    </lineage>
</organism>